<evidence type="ECO:0008006" key="3">
    <source>
        <dbReference type="Google" id="ProtNLM"/>
    </source>
</evidence>
<proteinExistence type="predicted"/>
<dbReference type="EMBL" id="CP042243">
    <property type="protein sequence ID" value="QEK12100.1"/>
    <property type="molecule type" value="Genomic_DNA"/>
</dbReference>
<evidence type="ECO:0000313" key="2">
    <source>
        <dbReference type="Proteomes" id="UP000324646"/>
    </source>
</evidence>
<dbReference type="KEGG" id="crs:FQB35_06765"/>
<name>A0A5C0SDE7_CRATE</name>
<dbReference type="AlphaFoldDB" id="A0A5C0SDE7"/>
<keyword evidence="2" id="KW-1185">Reference proteome</keyword>
<dbReference type="SUPFAM" id="SSF53448">
    <property type="entry name" value="Nucleotide-diphospho-sugar transferases"/>
    <property type="match status" value="1"/>
</dbReference>
<gene>
    <name evidence="1" type="ORF">FQB35_06765</name>
</gene>
<accession>A0A5C0SDE7</accession>
<dbReference type="OrthoDB" id="186344at2"/>
<evidence type="ECO:0000313" key="1">
    <source>
        <dbReference type="EMBL" id="QEK12100.1"/>
    </source>
</evidence>
<organism evidence="1 2">
    <name type="scientific">Crassaminicella thermophila</name>
    <dbReference type="NCBI Taxonomy" id="2599308"/>
    <lineage>
        <taxon>Bacteria</taxon>
        <taxon>Bacillati</taxon>
        <taxon>Bacillota</taxon>
        <taxon>Clostridia</taxon>
        <taxon>Eubacteriales</taxon>
        <taxon>Clostridiaceae</taxon>
        <taxon>Crassaminicella</taxon>
    </lineage>
</organism>
<sequence length="309" mass="36843">MRRFHFSTIASNNYLYKLIVMYKSLEYYNNDFHLHVLCVDEEVYNILSNLKFKHLKCYKIYHIQDKDLMKAKANRTRQEYAWTLKPAMMYYVMKNFSSAQYYAHIDADICFYSSLENIFNENIDASLYLTDHNNSNRFMDTYDVTGRYNTGFVGCKNNNDALSAVVWWKKQCIKWCYKEPDIKAKLFGDQRYVERWANLFSNVHIVNTKGANVAVWNIDNYHISYRDGAIYVDDDKLIFYHFSGLSIYNSREFNLAWFKGLPDSAVKLIYIPYLNLLSEAIENVQNIFHNFTKGFTRKGQIPDIYYYRL</sequence>
<dbReference type="InterPro" id="IPR029044">
    <property type="entry name" value="Nucleotide-diphossugar_trans"/>
</dbReference>
<dbReference type="Proteomes" id="UP000324646">
    <property type="component" value="Chromosome"/>
</dbReference>
<reference evidence="1 2" key="1">
    <citation type="submission" date="2019-07" db="EMBL/GenBank/DDBJ databases">
        <title>Complete genome of Crassaminicella thermophila SY095.</title>
        <authorList>
            <person name="Li X."/>
        </authorList>
    </citation>
    <scope>NUCLEOTIDE SEQUENCE [LARGE SCALE GENOMIC DNA]</scope>
    <source>
        <strain evidence="1 2">SY095</strain>
    </source>
</reference>
<protein>
    <recommendedName>
        <fullName evidence="3">Nucleotide-diphospho-sugar transferase</fullName>
    </recommendedName>
</protein>
<dbReference type="Gene3D" id="3.90.550.10">
    <property type="entry name" value="Spore Coat Polysaccharide Biosynthesis Protein SpsA, Chain A"/>
    <property type="match status" value="1"/>
</dbReference>
<dbReference type="RefSeq" id="WP_148809255.1">
    <property type="nucleotide sequence ID" value="NZ_CP042243.1"/>
</dbReference>